<protein>
    <recommendedName>
        <fullName evidence="11">Elongation of very long chain fatty acids protein</fullName>
        <ecNumber evidence="11">2.3.1.199</ecNumber>
    </recommendedName>
    <alternativeName>
        <fullName evidence="11">Very-long-chain 3-oxoacyl-CoA synthase</fullName>
    </alternativeName>
</protein>
<dbReference type="GO" id="GO:0009922">
    <property type="term" value="F:fatty acid elongase activity"/>
    <property type="evidence" value="ECO:0007669"/>
    <property type="project" value="UniProtKB-EC"/>
</dbReference>
<dbReference type="InterPro" id="IPR002076">
    <property type="entry name" value="ELO_fam"/>
</dbReference>
<dbReference type="EC" id="2.3.1.199" evidence="11"/>
<keyword evidence="6 11" id="KW-0276">Fatty acid metabolism</keyword>
<evidence type="ECO:0000313" key="12">
    <source>
        <dbReference type="EMBL" id="VDD91954.1"/>
    </source>
</evidence>
<dbReference type="AlphaFoldDB" id="A0A0N4V9R2"/>
<dbReference type="PANTHER" id="PTHR11157:SF156">
    <property type="entry name" value="FATTY ACID ELONGATION PROTEIN 4-RELATED"/>
    <property type="match status" value="1"/>
</dbReference>
<sequence>MFYKLNEFDLYSTNTSVGLHNDYKYKYALPFEKIEGYVSKTQFLQRTWHHSITISVVYYIFIKFIQRLMENRKPFTLRVPLIIWNFLLAVFSIIAFTRFTEDVAYSAIYRGIYESLCYSVNPTDVAAFWSLQFAISKIVELGDTIFIVLRKKPLIFLHYYHHAAVLIYTAHSGAEHAGAGRFFVSMNLFAHSIMYSYYACKAYGFKVPRFVAMMVTTVQTVQMLAGVFISYLVYRIKTETTLPCQQSMGNLYLAFFLYTTFAVLFIQFFAKTYMMKARKTTKAE</sequence>
<evidence type="ECO:0000256" key="11">
    <source>
        <dbReference type="RuleBase" id="RU361115"/>
    </source>
</evidence>
<gene>
    <name evidence="12" type="ORF">EVEC_LOCUS6705</name>
</gene>
<dbReference type="GO" id="GO:0034626">
    <property type="term" value="P:fatty acid elongation, polyunsaturated fatty acid"/>
    <property type="evidence" value="ECO:0007669"/>
    <property type="project" value="TreeGrafter"/>
</dbReference>
<dbReference type="Pfam" id="PF01151">
    <property type="entry name" value="ELO"/>
    <property type="match status" value="1"/>
</dbReference>
<organism evidence="14">
    <name type="scientific">Enterobius vermicularis</name>
    <name type="common">Human pinworm</name>
    <dbReference type="NCBI Taxonomy" id="51028"/>
    <lineage>
        <taxon>Eukaryota</taxon>
        <taxon>Metazoa</taxon>
        <taxon>Ecdysozoa</taxon>
        <taxon>Nematoda</taxon>
        <taxon>Chromadorea</taxon>
        <taxon>Rhabditida</taxon>
        <taxon>Spirurina</taxon>
        <taxon>Oxyuridomorpha</taxon>
        <taxon>Oxyuroidea</taxon>
        <taxon>Oxyuridae</taxon>
        <taxon>Enterobius</taxon>
    </lineage>
</organism>
<reference evidence="12 13" key="2">
    <citation type="submission" date="2018-10" db="EMBL/GenBank/DDBJ databases">
        <authorList>
            <consortium name="Pathogen Informatics"/>
        </authorList>
    </citation>
    <scope>NUCLEOTIDE SEQUENCE [LARGE SCALE GENOMIC DNA]</scope>
</reference>
<keyword evidence="10 11" id="KW-0275">Fatty acid biosynthesis</keyword>
<feature type="transmembrane region" description="Helical" evidence="11">
    <location>
        <begin position="47"/>
        <end position="65"/>
    </location>
</feature>
<dbReference type="GO" id="GO:0034625">
    <property type="term" value="P:fatty acid elongation, monounsaturated fatty acid"/>
    <property type="evidence" value="ECO:0007669"/>
    <property type="project" value="TreeGrafter"/>
</dbReference>
<dbReference type="InterPro" id="IPR030457">
    <property type="entry name" value="ELO_CS"/>
</dbReference>
<feature type="transmembrane region" description="Helical" evidence="11">
    <location>
        <begin position="180"/>
        <end position="198"/>
    </location>
</feature>
<dbReference type="GO" id="GO:0042761">
    <property type="term" value="P:very long-chain fatty acid biosynthetic process"/>
    <property type="evidence" value="ECO:0007669"/>
    <property type="project" value="TreeGrafter"/>
</dbReference>
<evidence type="ECO:0000256" key="6">
    <source>
        <dbReference type="ARBA" id="ARBA00022832"/>
    </source>
</evidence>
<comment type="pathway">
    <text evidence="2">Lipid metabolism; fatty acid biosynthesis.</text>
</comment>
<dbReference type="PANTHER" id="PTHR11157">
    <property type="entry name" value="FATTY ACID ACYL TRANSFERASE-RELATED"/>
    <property type="match status" value="1"/>
</dbReference>
<comment type="subcellular location">
    <subcellularLocation>
        <location evidence="1">Membrane</location>
        <topology evidence="1">Multi-pass membrane protein</topology>
    </subcellularLocation>
</comment>
<feature type="transmembrane region" description="Helical" evidence="11">
    <location>
        <begin position="210"/>
        <end position="231"/>
    </location>
</feature>
<keyword evidence="8 11" id="KW-0443">Lipid metabolism</keyword>
<keyword evidence="9 11" id="KW-0472">Membrane</keyword>
<keyword evidence="4 11" id="KW-0808">Transferase</keyword>
<dbReference type="Proteomes" id="UP000274131">
    <property type="component" value="Unassembled WGS sequence"/>
</dbReference>
<evidence type="ECO:0000256" key="9">
    <source>
        <dbReference type="ARBA" id="ARBA00023136"/>
    </source>
</evidence>
<evidence type="ECO:0000256" key="1">
    <source>
        <dbReference type="ARBA" id="ARBA00004141"/>
    </source>
</evidence>
<keyword evidence="13" id="KW-1185">Reference proteome</keyword>
<dbReference type="UniPathway" id="UPA00094"/>
<evidence type="ECO:0000313" key="14">
    <source>
        <dbReference type="WBParaSite" id="EVEC_0000718401-mRNA-1"/>
    </source>
</evidence>
<evidence type="ECO:0000256" key="3">
    <source>
        <dbReference type="ARBA" id="ARBA00022516"/>
    </source>
</evidence>
<reference evidence="14" key="1">
    <citation type="submission" date="2017-02" db="UniProtKB">
        <authorList>
            <consortium name="WormBaseParasite"/>
        </authorList>
    </citation>
    <scope>IDENTIFICATION</scope>
</reference>
<dbReference type="STRING" id="51028.A0A0N4V9R2"/>
<dbReference type="WBParaSite" id="EVEC_0000718401-mRNA-1">
    <property type="protein sequence ID" value="EVEC_0000718401-mRNA-1"/>
    <property type="gene ID" value="EVEC_0000718401"/>
</dbReference>
<dbReference type="GO" id="GO:0030148">
    <property type="term" value="P:sphingolipid biosynthetic process"/>
    <property type="evidence" value="ECO:0007669"/>
    <property type="project" value="TreeGrafter"/>
</dbReference>
<name>A0A0N4V9R2_ENTVE</name>
<keyword evidence="3 11" id="KW-0444">Lipid biosynthesis</keyword>
<comment type="catalytic activity">
    <reaction evidence="11">
        <text>a very-long-chain acyl-CoA + malonyl-CoA + H(+) = a very-long-chain 3-oxoacyl-CoA + CO2 + CoA</text>
        <dbReference type="Rhea" id="RHEA:32727"/>
        <dbReference type="ChEBI" id="CHEBI:15378"/>
        <dbReference type="ChEBI" id="CHEBI:16526"/>
        <dbReference type="ChEBI" id="CHEBI:57287"/>
        <dbReference type="ChEBI" id="CHEBI:57384"/>
        <dbReference type="ChEBI" id="CHEBI:90725"/>
        <dbReference type="ChEBI" id="CHEBI:90736"/>
        <dbReference type="EC" id="2.3.1.199"/>
    </reaction>
</comment>
<dbReference type="GO" id="GO:0005789">
    <property type="term" value="C:endoplasmic reticulum membrane"/>
    <property type="evidence" value="ECO:0007669"/>
    <property type="project" value="TreeGrafter"/>
</dbReference>
<dbReference type="OrthoDB" id="10259681at2759"/>
<dbReference type="PROSITE" id="PS01188">
    <property type="entry name" value="ELO"/>
    <property type="match status" value="1"/>
</dbReference>
<evidence type="ECO:0000256" key="8">
    <source>
        <dbReference type="ARBA" id="ARBA00023098"/>
    </source>
</evidence>
<feature type="transmembrane region" description="Helical" evidence="11">
    <location>
        <begin position="251"/>
        <end position="270"/>
    </location>
</feature>
<keyword evidence="5 11" id="KW-0812">Transmembrane</keyword>
<comment type="similarity">
    <text evidence="11">Belongs to the ELO family.</text>
</comment>
<feature type="transmembrane region" description="Helical" evidence="11">
    <location>
        <begin position="77"/>
        <end position="96"/>
    </location>
</feature>
<evidence type="ECO:0000256" key="4">
    <source>
        <dbReference type="ARBA" id="ARBA00022679"/>
    </source>
</evidence>
<dbReference type="EMBL" id="UXUI01008615">
    <property type="protein sequence ID" value="VDD91954.1"/>
    <property type="molecule type" value="Genomic_DNA"/>
</dbReference>
<proteinExistence type="inferred from homology"/>
<evidence type="ECO:0000256" key="7">
    <source>
        <dbReference type="ARBA" id="ARBA00022989"/>
    </source>
</evidence>
<dbReference type="GO" id="GO:0019367">
    <property type="term" value="P:fatty acid elongation, saturated fatty acid"/>
    <property type="evidence" value="ECO:0007669"/>
    <property type="project" value="TreeGrafter"/>
</dbReference>
<keyword evidence="7 11" id="KW-1133">Transmembrane helix</keyword>
<evidence type="ECO:0000256" key="5">
    <source>
        <dbReference type="ARBA" id="ARBA00022692"/>
    </source>
</evidence>
<accession>A0A0N4V9R2</accession>
<evidence type="ECO:0000313" key="13">
    <source>
        <dbReference type="Proteomes" id="UP000274131"/>
    </source>
</evidence>
<evidence type="ECO:0000256" key="10">
    <source>
        <dbReference type="ARBA" id="ARBA00023160"/>
    </source>
</evidence>
<evidence type="ECO:0000256" key="2">
    <source>
        <dbReference type="ARBA" id="ARBA00005194"/>
    </source>
</evidence>